<evidence type="ECO:0000313" key="2">
    <source>
        <dbReference type="Proteomes" id="UP000327013"/>
    </source>
</evidence>
<organism evidence="1 2">
    <name type="scientific">Carpinus fangiana</name>
    <dbReference type="NCBI Taxonomy" id="176857"/>
    <lineage>
        <taxon>Eukaryota</taxon>
        <taxon>Viridiplantae</taxon>
        <taxon>Streptophyta</taxon>
        <taxon>Embryophyta</taxon>
        <taxon>Tracheophyta</taxon>
        <taxon>Spermatophyta</taxon>
        <taxon>Magnoliopsida</taxon>
        <taxon>eudicotyledons</taxon>
        <taxon>Gunneridae</taxon>
        <taxon>Pentapetalae</taxon>
        <taxon>rosids</taxon>
        <taxon>fabids</taxon>
        <taxon>Fagales</taxon>
        <taxon>Betulaceae</taxon>
        <taxon>Carpinus</taxon>
    </lineage>
</organism>
<protein>
    <submittedName>
        <fullName evidence="1">Uncharacterized protein</fullName>
    </submittedName>
</protein>
<accession>A0A5N6R8G6</accession>
<name>A0A5N6R8G6_9ROSI</name>
<dbReference type="AlphaFoldDB" id="A0A5N6R8G6"/>
<dbReference type="Proteomes" id="UP000327013">
    <property type="component" value="Chromosome 5"/>
</dbReference>
<evidence type="ECO:0000313" key="1">
    <source>
        <dbReference type="EMBL" id="KAE8056118.1"/>
    </source>
</evidence>
<proteinExistence type="predicted"/>
<dbReference type="EMBL" id="CM017325">
    <property type="protein sequence ID" value="KAE8056118.1"/>
    <property type="molecule type" value="Genomic_DNA"/>
</dbReference>
<sequence>MADSLSVILASVLRNLSNKLYEKCKNAALEVKGIVKQLTTVERKPEGKNLDGDGGILEKIK</sequence>
<keyword evidence="2" id="KW-1185">Reference proteome</keyword>
<reference evidence="1 2" key="1">
    <citation type="submission" date="2019-06" db="EMBL/GenBank/DDBJ databases">
        <title>A chromosomal-level reference genome of Carpinus fangiana (Coryloideae, Betulaceae).</title>
        <authorList>
            <person name="Yang X."/>
            <person name="Wang Z."/>
            <person name="Zhang L."/>
            <person name="Hao G."/>
            <person name="Liu J."/>
            <person name="Yang Y."/>
        </authorList>
    </citation>
    <scope>NUCLEOTIDE SEQUENCE [LARGE SCALE GENOMIC DNA]</scope>
    <source>
        <strain evidence="1">Cfa_2016G</strain>
        <tissue evidence="1">Leaf</tissue>
    </source>
</reference>
<dbReference type="OrthoDB" id="5574975at2759"/>
<gene>
    <name evidence="1" type="ORF">FH972_012913</name>
</gene>